<dbReference type="PANTHER" id="PTHR35499:SF1">
    <property type="entry name" value="DUF3741 DOMAIN-CONTAINING PROTEIN"/>
    <property type="match status" value="1"/>
</dbReference>
<dbReference type="Pfam" id="PF14383">
    <property type="entry name" value="VARLMGL"/>
    <property type="match status" value="1"/>
</dbReference>
<sequence length="322" mass="37080">MRPSSFFSSSSSSSTTTTTTTSPSFDGKTYNNNSKNGSPGCLTGVLRRFLCLSSLPACHRDHFKEEEKQPLVSDRLQCVEEANSLDAFTSPGVVARLMGLESRPHITEESPNSIGRSQSMNSIHSSTTLKSIQERHRHVKSFREIPRYLELEDESFFIISFENAGEIWQGMKSDMNSGEKKPKKKAICKNNCREIVQEQNKENQDANKVSKCQKHPSKVSRLANSKFRRTLSEELENYRKSEKRRLIRDDHDPKRSKEKWKEVCQLVERETSQSNWIFKEILKADDFQEIERYLALQILDQMLAELLNNLLEIPMKNFDPPP</sequence>
<name>A0ABD1T522_9LAMI</name>
<organism evidence="3 4">
    <name type="scientific">Forsythia ovata</name>
    <dbReference type="NCBI Taxonomy" id="205694"/>
    <lineage>
        <taxon>Eukaryota</taxon>
        <taxon>Viridiplantae</taxon>
        <taxon>Streptophyta</taxon>
        <taxon>Embryophyta</taxon>
        <taxon>Tracheophyta</taxon>
        <taxon>Spermatophyta</taxon>
        <taxon>Magnoliopsida</taxon>
        <taxon>eudicotyledons</taxon>
        <taxon>Gunneridae</taxon>
        <taxon>Pentapetalae</taxon>
        <taxon>asterids</taxon>
        <taxon>lamiids</taxon>
        <taxon>Lamiales</taxon>
        <taxon>Oleaceae</taxon>
        <taxon>Forsythieae</taxon>
        <taxon>Forsythia</taxon>
    </lineage>
</organism>
<accession>A0ABD1T522</accession>
<comment type="caution">
    <text evidence="3">The sequence shown here is derived from an EMBL/GenBank/DDBJ whole genome shotgun (WGS) entry which is preliminary data.</text>
</comment>
<dbReference type="InterPro" id="IPR032795">
    <property type="entry name" value="DUF3741-assoc"/>
</dbReference>
<feature type="domain" description="DUF3741" evidence="2">
    <location>
        <begin position="90"/>
        <end position="103"/>
    </location>
</feature>
<feature type="region of interest" description="Disordered" evidence="1">
    <location>
        <begin position="1"/>
        <end position="37"/>
    </location>
</feature>
<evidence type="ECO:0000256" key="1">
    <source>
        <dbReference type="SAM" id="MobiDB-lite"/>
    </source>
</evidence>
<dbReference type="Proteomes" id="UP001604277">
    <property type="component" value="Unassembled WGS sequence"/>
</dbReference>
<gene>
    <name evidence="3" type="ORF">Fot_31473</name>
</gene>
<reference evidence="4" key="1">
    <citation type="submission" date="2024-07" db="EMBL/GenBank/DDBJ databases">
        <title>Two chromosome-level genome assemblies of Korean endemic species Abeliophyllum distichum and Forsythia ovata (Oleaceae).</title>
        <authorList>
            <person name="Jang H."/>
        </authorList>
    </citation>
    <scope>NUCLEOTIDE SEQUENCE [LARGE SCALE GENOMIC DNA]</scope>
</reference>
<evidence type="ECO:0000313" key="4">
    <source>
        <dbReference type="Proteomes" id="UP001604277"/>
    </source>
</evidence>
<dbReference type="EMBL" id="JBFOLJ010000009">
    <property type="protein sequence ID" value="KAL2507826.1"/>
    <property type="molecule type" value="Genomic_DNA"/>
</dbReference>
<evidence type="ECO:0000259" key="2">
    <source>
        <dbReference type="Pfam" id="PF14383"/>
    </source>
</evidence>
<keyword evidence="4" id="KW-1185">Reference proteome</keyword>
<dbReference type="AlphaFoldDB" id="A0ABD1T522"/>
<feature type="compositionally biased region" description="Low complexity" evidence="1">
    <location>
        <begin position="1"/>
        <end position="25"/>
    </location>
</feature>
<protein>
    <recommendedName>
        <fullName evidence="2">DUF3741 domain-containing protein</fullName>
    </recommendedName>
</protein>
<dbReference type="PANTHER" id="PTHR35499">
    <property type="entry name" value="OS05G0128300 PROTEIN"/>
    <property type="match status" value="1"/>
</dbReference>
<evidence type="ECO:0000313" key="3">
    <source>
        <dbReference type="EMBL" id="KAL2507826.1"/>
    </source>
</evidence>
<proteinExistence type="predicted"/>